<evidence type="ECO:0000256" key="4">
    <source>
        <dbReference type="SAM" id="SignalP"/>
    </source>
</evidence>
<dbReference type="InterPro" id="IPR005151">
    <property type="entry name" value="Tail-specific_protease"/>
</dbReference>
<evidence type="ECO:0000256" key="3">
    <source>
        <dbReference type="PROSITE-ProRule" id="PRU00339"/>
    </source>
</evidence>
<feature type="signal peptide" evidence="4">
    <location>
        <begin position="1"/>
        <end position="19"/>
    </location>
</feature>
<keyword evidence="7" id="KW-1185">Reference proteome</keyword>
<dbReference type="SUPFAM" id="SSF52096">
    <property type="entry name" value="ClpP/crotonase"/>
    <property type="match status" value="1"/>
</dbReference>
<dbReference type="InterPro" id="IPR029045">
    <property type="entry name" value="ClpP/crotonase-like_dom_sf"/>
</dbReference>
<dbReference type="Pfam" id="PF11918">
    <property type="entry name" value="Peptidase_S41_N"/>
    <property type="match status" value="1"/>
</dbReference>
<accession>A0ABV5GLU4</accession>
<dbReference type="Gene3D" id="1.25.40.10">
    <property type="entry name" value="Tetratricopeptide repeat domain"/>
    <property type="match status" value="1"/>
</dbReference>
<feature type="domain" description="Tail specific protease" evidence="5">
    <location>
        <begin position="108"/>
        <end position="311"/>
    </location>
</feature>
<feature type="chain" id="PRO_5045887077" evidence="4">
    <location>
        <begin position="20"/>
        <end position="414"/>
    </location>
</feature>
<evidence type="ECO:0000313" key="7">
    <source>
        <dbReference type="Proteomes" id="UP001589607"/>
    </source>
</evidence>
<comment type="caution">
    <text evidence="6">The sequence shown here is derived from an EMBL/GenBank/DDBJ whole genome shotgun (WGS) entry which is preliminary data.</text>
</comment>
<keyword evidence="4" id="KW-0732">Signal</keyword>
<sequence>MRKQIMLFLLVFMSLTNLRAQHKEMTKHEKKEIIKLISKNLLETYIDLDVAKEMTLVINSNLKSNKYKSITNPDSFTKIINQDLQKISKDLHLKLKYDPKKIAKSNLDISEEMKIKKEKMMAMKMAEINYGFSEVKVLNGNIGYLNLRMFADTTYAKDAVTSAMDFLYNTNAVIIDLRENSGGVPSMMQLLSSYFMDVKPVVLSNFHERKTNEKTQLFSLETIDGKRMTNKPLYILTSKKTFSAAEAFTYALKHFDKAIVVGEVTKGGANRTRTINLNSDFSIAVPYIKTIHPITNSNWEGKGVQPNIKTNEKEAFVIAYIEAINKTVSINKNNILNSIGYKLLQEKSIDEAIIVFKENVKLFPEESNSWDSLGEAYFKNQDKENAFISYERALKLNPKSESAKEMIQKIKSLN</sequence>
<keyword evidence="1" id="KW-0677">Repeat</keyword>
<name>A0ABV5GLU4_9FLAO</name>
<dbReference type="Pfam" id="PF07719">
    <property type="entry name" value="TPR_2"/>
    <property type="match status" value="1"/>
</dbReference>
<dbReference type="Gene3D" id="3.30.750.44">
    <property type="match status" value="1"/>
</dbReference>
<reference evidence="6 7" key="1">
    <citation type="submission" date="2024-09" db="EMBL/GenBank/DDBJ databases">
        <authorList>
            <person name="Sun Q."/>
            <person name="Mori K."/>
        </authorList>
    </citation>
    <scope>NUCLEOTIDE SEQUENCE [LARGE SCALE GENOMIC DNA]</scope>
    <source>
        <strain evidence="6 7">CECT 7955</strain>
    </source>
</reference>
<dbReference type="PANTHER" id="PTHR11261:SF3">
    <property type="entry name" value="RETINOL-BINDING PROTEIN 3"/>
    <property type="match status" value="1"/>
</dbReference>
<dbReference type="PANTHER" id="PTHR11261">
    <property type="entry name" value="INTERPHOTORECEPTOR RETINOID-BINDING PROTEIN"/>
    <property type="match status" value="1"/>
</dbReference>
<evidence type="ECO:0000256" key="1">
    <source>
        <dbReference type="ARBA" id="ARBA00022737"/>
    </source>
</evidence>
<dbReference type="InterPro" id="IPR013105">
    <property type="entry name" value="TPR_2"/>
</dbReference>
<evidence type="ECO:0000259" key="5">
    <source>
        <dbReference type="SMART" id="SM00245"/>
    </source>
</evidence>
<proteinExistence type="predicted"/>
<dbReference type="CDD" id="cd07563">
    <property type="entry name" value="Peptidase_S41_IRBP"/>
    <property type="match status" value="1"/>
</dbReference>
<organism evidence="6 7">
    <name type="scientific">Flavobacterium jumunjinense</name>
    <dbReference type="NCBI Taxonomy" id="998845"/>
    <lineage>
        <taxon>Bacteria</taxon>
        <taxon>Pseudomonadati</taxon>
        <taxon>Bacteroidota</taxon>
        <taxon>Flavobacteriia</taxon>
        <taxon>Flavobacteriales</taxon>
        <taxon>Flavobacteriaceae</taxon>
        <taxon>Flavobacterium</taxon>
    </lineage>
</organism>
<dbReference type="EMBL" id="JBHMEY010000015">
    <property type="protein sequence ID" value="MFB9096306.1"/>
    <property type="molecule type" value="Genomic_DNA"/>
</dbReference>
<dbReference type="InterPro" id="IPR011990">
    <property type="entry name" value="TPR-like_helical_dom_sf"/>
</dbReference>
<evidence type="ECO:0000256" key="2">
    <source>
        <dbReference type="ARBA" id="ARBA00022803"/>
    </source>
</evidence>
<dbReference type="RefSeq" id="WP_236455423.1">
    <property type="nucleotide sequence ID" value="NZ_CBCSGE010000022.1"/>
</dbReference>
<dbReference type="Proteomes" id="UP001589607">
    <property type="component" value="Unassembled WGS sequence"/>
</dbReference>
<gene>
    <name evidence="6" type="ORF">ACFFVF_07245</name>
</gene>
<dbReference type="PROSITE" id="PS50293">
    <property type="entry name" value="TPR_REGION"/>
    <property type="match status" value="1"/>
</dbReference>
<dbReference type="InterPro" id="IPR019734">
    <property type="entry name" value="TPR_rpt"/>
</dbReference>
<dbReference type="SUPFAM" id="SSF48452">
    <property type="entry name" value="TPR-like"/>
    <property type="match status" value="1"/>
</dbReference>
<feature type="repeat" description="TPR" evidence="3">
    <location>
        <begin position="367"/>
        <end position="400"/>
    </location>
</feature>
<dbReference type="Pfam" id="PF03572">
    <property type="entry name" value="Peptidase_S41"/>
    <property type="match status" value="1"/>
</dbReference>
<dbReference type="SMART" id="SM00245">
    <property type="entry name" value="TSPc"/>
    <property type="match status" value="1"/>
</dbReference>
<protein>
    <submittedName>
        <fullName evidence="6">S41 family peptidase</fullName>
    </submittedName>
</protein>
<dbReference type="PROSITE" id="PS50005">
    <property type="entry name" value="TPR"/>
    <property type="match status" value="1"/>
</dbReference>
<evidence type="ECO:0000313" key="6">
    <source>
        <dbReference type="EMBL" id="MFB9096306.1"/>
    </source>
</evidence>
<keyword evidence="2 3" id="KW-0802">TPR repeat</keyword>
<dbReference type="Gene3D" id="3.90.226.10">
    <property type="entry name" value="2-enoyl-CoA Hydratase, Chain A, domain 1"/>
    <property type="match status" value="1"/>
</dbReference>
<dbReference type="SMART" id="SM00028">
    <property type="entry name" value="TPR"/>
    <property type="match status" value="2"/>
</dbReference>